<dbReference type="NCBIfam" id="NF007074">
    <property type="entry name" value="PRK09525.1"/>
    <property type="match status" value="1"/>
</dbReference>
<dbReference type="EC" id="3.2.1.23" evidence="3"/>
<evidence type="ECO:0000313" key="8">
    <source>
        <dbReference type="EMBL" id="QBR47510.1"/>
    </source>
</evidence>
<dbReference type="Gene3D" id="2.60.40.10">
    <property type="entry name" value="Immunoglobulins"/>
    <property type="match status" value="2"/>
</dbReference>
<dbReference type="InterPro" id="IPR004199">
    <property type="entry name" value="B-gal_small/dom_5"/>
</dbReference>
<accession>A0ABX5SMX1</accession>
<organism evidence="8 9">
    <name type="scientific">Leuconostoc kimchii</name>
    <dbReference type="NCBI Taxonomy" id="136609"/>
    <lineage>
        <taxon>Bacteria</taxon>
        <taxon>Bacillati</taxon>
        <taxon>Bacillota</taxon>
        <taxon>Bacilli</taxon>
        <taxon>Lactobacillales</taxon>
        <taxon>Lactobacillaceae</taxon>
        <taxon>Leuconostoc</taxon>
    </lineage>
</organism>
<dbReference type="PRINTS" id="PR00132">
    <property type="entry name" value="GLHYDRLASE2"/>
</dbReference>
<evidence type="ECO:0000256" key="4">
    <source>
        <dbReference type="ARBA" id="ARBA00022801"/>
    </source>
</evidence>
<dbReference type="Proteomes" id="UP000295756">
    <property type="component" value="Chromosome"/>
</dbReference>
<keyword evidence="5" id="KW-0326">Glycosidase</keyword>
<dbReference type="SUPFAM" id="SSF49785">
    <property type="entry name" value="Galactose-binding domain-like"/>
    <property type="match status" value="1"/>
</dbReference>
<sequence length="1020" mass="116989">MIQTLSETLKRRDWEQLGVTSINRLAMHSPLNYWSATEKPTYGHYSDAQTNLNGEWHFSAFKRPEDVPESWLRAPMQSSQTITVPGNWQLQGQYDMPIYTNVSYPFPINPPFVPEQNPTGAYSREFDISAEWLYDDGEVHLTFEAVSSAYYVWLNGNFIGYSEDSRLPSEFDVSQAVVVGENKLNVLVFRWSKGSYLEDQDMWRLSGIFRDVVLSHVPRVRLLDYHVTPTIDDDFDTAIVKVETISTVGSRVKADLFWDNDIIASQTGTPGQVIVDERGADEQSLTINLVVQQPYLWSDEIPNLYELVLTVYDDHQNMMHIEHTQVGIRRVAIENGLLKLNGQPLLIRGVNKHEFHPEKGYAIDEATMRQDLMLLKQNNFNAVRLSHYPNHQRWYELANEYGILLVDEANIETHGMTPMNHLTNDVRYLPQMTERVTRMVKRDRNFPAIIIWSLGNESGYGGNHDALYQWLKKNDPSRPVQYEGGGADTAVTDIIAPMYARVDDDQIFDVNSKWSIKHWIGNPGETRPLILCEYAHDMGNSLGGFNKYWHAFRQFDRLQGGFIWDWVDQGLSKDGDYAYGGDFNDSPNDRQFCLDGLLFPDRTPKPAMYEVAYQQQYLQFKLQNLTLQVRSEYNFKHVNDQELRYTLVNNDKILVEKTVNLTIAPLNTQVISLALPNVKLLTGRTYLNVTTIQSQDSGVFKVGDLRAYHQFVLKQGSNVLQQPEHTTDAPKVSQTDQSIKITAGVTVWQFNLKTGLLTHWVVAGNDKILSPLRDNFTRAPIDNDIGVSEIEKPDPNAWQARWLANGWFDLQEKLMAFHIAKSESHIEITTQHDYFAHDEHVISSVKRYRFSQTGEMYISVDITCHTNGLPPARIGLQVMVPTFENVTYHGRGPFENYPDRKSAAMLGSWHLAVQDFYTPYIFPSENGLRTDVTDIILNHQKITAHQTPISFQVSRFSQNELMQKIHRQELTADEGIWINLDGFHMGVGGDDSWSPSVAEAYLLNSSQYHYELTWKELADD</sequence>
<dbReference type="InterPro" id="IPR014718">
    <property type="entry name" value="GH-type_carb-bd"/>
</dbReference>
<dbReference type="InterPro" id="IPR006101">
    <property type="entry name" value="Glyco_hydro_2"/>
</dbReference>
<gene>
    <name evidence="8" type="ORF">EW139_05000</name>
</gene>
<evidence type="ECO:0000256" key="6">
    <source>
        <dbReference type="ARBA" id="ARBA00032230"/>
    </source>
</evidence>
<evidence type="ECO:0000259" key="7">
    <source>
        <dbReference type="SMART" id="SM01038"/>
    </source>
</evidence>
<dbReference type="Pfam" id="PF16353">
    <property type="entry name" value="LacZ_4"/>
    <property type="match status" value="1"/>
</dbReference>
<dbReference type="Pfam" id="PF00703">
    <property type="entry name" value="Glyco_hydro_2"/>
    <property type="match status" value="1"/>
</dbReference>
<feature type="domain" description="Beta galactosidase small chain/" evidence="7">
    <location>
        <begin position="740"/>
        <end position="1015"/>
    </location>
</feature>
<dbReference type="EMBL" id="CP037939">
    <property type="protein sequence ID" value="QBR47510.1"/>
    <property type="molecule type" value="Genomic_DNA"/>
</dbReference>
<dbReference type="Gene3D" id="2.60.120.260">
    <property type="entry name" value="Galactose-binding domain-like"/>
    <property type="match status" value="1"/>
</dbReference>
<dbReference type="InterPro" id="IPR032312">
    <property type="entry name" value="LacZ_4"/>
</dbReference>
<evidence type="ECO:0000256" key="2">
    <source>
        <dbReference type="ARBA" id="ARBA00007401"/>
    </source>
</evidence>
<dbReference type="InterPro" id="IPR017853">
    <property type="entry name" value="GH"/>
</dbReference>
<dbReference type="SUPFAM" id="SSF74650">
    <property type="entry name" value="Galactose mutarotase-like"/>
    <property type="match status" value="1"/>
</dbReference>
<dbReference type="InterPro" id="IPR013783">
    <property type="entry name" value="Ig-like_fold"/>
</dbReference>
<evidence type="ECO:0000256" key="3">
    <source>
        <dbReference type="ARBA" id="ARBA00012756"/>
    </source>
</evidence>
<dbReference type="SMART" id="SM01038">
    <property type="entry name" value="Bgal_small_N"/>
    <property type="match status" value="1"/>
</dbReference>
<keyword evidence="4" id="KW-0378">Hydrolase</keyword>
<dbReference type="Gene3D" id="3.20.20.80">
    <property type="entry name" value="Glycosidases"/>
    <property type="match status" value="1"/>
</dbReference>
<dbReference type="Gene3D" id="2.70.98.10">
    <property type="match status" value="1"/>
</dbReference>
<dbReference type="InterPro" id="IPR008979">
    <property type="entry name" value="Galactose-bd-like_sf"/>
</dbReference>
<comment type="catalytic activity">
    <reaction evidence="1">
        <text>Hydrolysis of terminal non-reducing beta-D-galactose residues in beta-D-galactosides.</text>
        <dbReference type="EC" id="3.2.1.23"/>
    </reaction>
</comment>
<reference evidence="8 9" key="1">
    <citation type="submission" date="2019-03" db="EMBL/GenBank/DDBJ databases">
        <title>Complete Genome Sequence of Leuconostoc kimchii strain NKJ218 Isolated from Homemade Kimchi.</title>
        <authorList>
            <person name="Jung J.Y."/>
            <person name="Jin H.M."/>
            <person name="Jung J.-W."/>
            <person name="Lee S.-Y."/>
            <person name="Ryu B.-G."/>
            <person name="Han S.-S."/>
            <person name="Kang H.K."/>
            <person name="Choi H.W."/>
            <person name="Chung E.J."/>
            <person name="Choi K.-M."/>
        </authorList>
    </citation>
    <scope>NUCLEOTIDE SEQUENCE [LARGE SCALE GENOMIC DNA]</scope>
    <source>
        <strain evidence="8 9">NKJ218</strain>
    </source>
</reference>
<dbReference type="PANTHER" id="PTHR46323">
    <property type="entry name" value="BETA-GALACTOSIDASE"/>
    <property type="match status" value="1"/>
</dbReference>
<dbReference type="Pfam" id="PF02929">
    <property type="entry name" value="Bgal_small_N"/>
    <property type="match status" value="1"/>
</dbReference>
<dbReference type="InterPro" id="IPR006102">
    <property type="entry name" value="Ig-like_GH2"/>
</dbReference>
<dbReference type="SUPFAM" id="SSF49303">
    <property type="entry name" value="beta-Galactosidase/glucuronidase domain"/>
    <property type="match status" value="2"/>
</dbReference>
<dbReference type="PANTHER" id="PTHR46323:SF2">
    <property type="entry name" value="BETA-GALACTOSIDASE"/>
    <property type="match status" value="1"/>
</dbReference>
<dbReference type="SUPFAM" id="SSF51445">
    <property type="entry name" value="(Trans)glycosidases"/>
    <property type="match status" value="1"/>
</dbReference>
<keyword evidence="9" id="KW-1185">Reference proteome</keyword>
<evidence type="ECO:0000256" key="1">
    <source>
        <dbReference type="ARBA" id="ARBA00001412"/>
    </source>
</evidence>
<name>A0ABX5SMX1_9LACO</name>
<protein>
    <recommendedName>
        <fullName evidence="3">beta-galactosidase</fullName>
        <ecNumber evidence="3">3.2.1.23</ecNumber>
    </recommendedName>
    <alternativeName>
        <fullName evidence="6">Lactase</fullName>
    </alternativeName>
</protein>
<dbReference type="Pfam" id="PF02837">
    <property type="entry name" value="Glyco_hydro_2_N"/>
    <property type="match status" value="1"/>
</dbReference>
<proteinExistence type="inferred from homology"/>
<dbReference type="InterPro" id="IPR011013">
    <property type="entry name" value="Gal_mutarotase_sf_dom"/>
</dbReference>
<comment type="similarity">
    <text evidence="2">Belongs to the glycosyl hydrolase 2 family.</text>
</comment>
<dbReference type="InterPro" id="IPR036156">
    <property type="entry name" value="Beta-gal/glucu_dom_sf"/>
</dbReference>
<dbReference type="Pfam" id="PF02836">
    <property type="entry name" value="Glyco_hydro_2_C"/>
    <property type="match status" value="1"/>
</dbReference>
<dbReference type="RefSeq" id="WP_013102288.1">
    <property type="nucleotide sequence ID" value="NZ_CP037939.1"/>
</dbReference>
<evidence type="ECO:0000256" key="5">
    <source>
        <dbReference type="ARBA" id="ARBA00023295"/>
    </source>
</evidence>
<dbReference type="InterPro" id="IPR050347">
    <property type="entry name" value="Bact_Beta-galactosidase"/>
</dbReference>
<dbReference type="InterPro" id="IPR006104">
    <property type="entry name" value="Glyco_hydro_2_N"/>
</dbReference>
<dbReference type="InterPro" id="IPR006103">
    <property type="entry name" value="Glyco_hydro_2_cat"/>
</dbReference>
<evidence type="ECO:0000313" key="9">
    <source>
        <dbReference type="Proteomes" id="UP000295756"/>
    </source>
</evidence>